<comment type="similarity">
    <text evidence="1">Belongs to the phD/YefM antitoxin family.</text>
</comment>
<proteinExistence type="inferred from homology"/>
<dbReference type="SUPFAM" id="SSF52540">
    <property type="entry name" value="P-loop containing nucleoside triphosphate hydrolases"/>
    <property type="match status" value="1"/>
</dbReference>
<evidence type="ECO:0000313" key="3">
    <source>
        <dbReference type="EMBL" id="MFC5849320.1"/>
    </source>
</evidence>
<dbReference type="SUPFAM" id="SSF143120">
    <property type="entry name" value="YefM-like"/>
    <property type="match status" value="1"/>
</dbReference>
<dbReference type="InterPro" id="IPR025669">
    <property type="entry name" value="AAA_dom"/>
</dbReference>
<protein>
    <submittedName>
        <fullName evidence="3">AAA family ATPase</fullName>
    </submittedName>
</protein>
<dbReference type="RefSeq" id="WP_226991566.1">
    <property type="nucleotide sequence ID" value="NZ_JBHSOH010000019.1"/>
</dbReference>
<dbReference type="PANTHER" id="PTHR13696:SF52">
    <property type="entry name" value="PARA FAMILY PROTEIN CT_582"/>
    <property type="match status" value="1"/>
</dbReference>
<gene>
    <name evidence="3" type="ORF">ACFPQ6_13485</name>
</gene>
<dbReference type="Pfam" id="PF13614">
    <property type="entry name" value="AAA_31"/>
    <property type="match status" value="1"/>
</dbReference>
<comment type="caution">
    <text evidence="3">The sequence shown here is derived from an EMBL/GenBank/DDBJ whole genome shotgun (WGS) entry which is preliminary data.</text>
</comment>
<dbReference type="Gene3D" id="3.40.1620.10">
    <property type="entry name" value="YefM-like domain"/>
    <property type="match status" value="1"/>
</dbReference>
<sequence>MPEIDVLKSAEFRAQLPRVLRDAQAGQPALIEQYNRPIAAVISTSDFWLLQHVKARATQENPMQVPIRLAVSNISGGEGKTTLARELAFALSGRGYKVALFDLDPQASLTKGLGLHTSADAPAMRPESTVTAVFRTDQPGALPAPIHIRGVDVWPANDTLGEAEGILMGDFTRVENLRLAVDDLLEKNPYDVVIFDCKPQRTNFLAASIAAADHIILPVSGMKGVENTDQIAKLLRTVRPYSPKIALRLIVPNRMKAQTRHHKNLLAFLDENYRQFAPISRPVRDSTAVVGSAAESRESVVQHAPNSEVASDFQAVADDLLSVLGVSA</sequence>
<evidence type="ECO:0000259" key="2">
    <source>
        <dbReference type="Pfam" id="PF13614"/>
    </source>
</evidence>
<accession>A0ABW1DL10</accession>
<dbReference type="CDD" id="cd02042">
    <property type="entry name" value="ParAB_family"/>
    <property type="match status" value="1"/>
</dbReference>
<reference evidence="4" key="1">
    <citation type="journal article" date="2019" name="Int. J. Syst. Evol. Microbiol.">
        <title>The Global Catalogue of Microorganisms (GCM) 10K type strain sequencing project: providing services to taxonomists for standard genome sequencing and annotation.</title>
        <authorList>
            <consortium name="The Broad Institute Genomics Platform"/>
            <consortium name="The Broad Institute Genome Sequencing Center for Infectious Disease"/>
            <person name="Wu L."/>
            <person name="Ma J."/>
        </authorList>
    </citation>
    <scope>NUCLEOTIDE SEQUENCE [LARGE SCALE GENOMIC DNA]</scope>
    <source>
        <strain evidence="4">CGMCC 1.15053</strain>
    </source>
</reference>
<dbReference type="InterPro" id="IPR027417">
    <property type="entry name" value="P-loop_NTPase"/>
</dbReference>
<dbReference type="EMBL" id="JBHSOH010000019">
    <property type="protein sequence ID" value="MFC5849320.1"/>
    <property type="molecule type" value="Genomic_DNA"/>
</dbReference>
<organism evidence="3 4">
    <name type="scientific">Deinococcus petrolearius</name>
    <dbReference type="NCBI Taxonomy" id="1751295"/>
    <lineage>
        <taxon>Bacteria</taxon>
        <taxon>Thermotogati</taxon>
        <taxon>Deinococcota</taxon>
        <taxon>Deinococci</taxon>
        <taxon>Deinococcales</taxon>
        <taxon>Deinococcaceae</taxon>
        <taxon>Deinococcus</taxon>
    </lineage>
</organism>
<dbReference type="InterPro" id="IPR050678">
    <property type="entry name" value="DNA_Partitioning_ATPase"/>
</dbReference>
<name>A0ABW1DL10_9DEIO</name>
<dbReference type="Gene3D" id="3.40.50.300">
    <property type="entry name" value="P-loop containing nucleotide triphosphate hydrolases"/>
    <property type="match status" value="1"/>
</dbReference>
<dbReference type="PANTHER" id="PTHR13696">
    <property type="entry name" value="P-LOOP CONTAINING NUCLEOSIDE TRIPHOSPHATE HYDROLASE"/>
    <property type="match status" value="1"/>
</dbReference>
<evidence type="ECO:0000313" key="4">
    <source>
        <dbReference type="Proteomes" id="UP001595979"/>
    </source>
</evidence>
<dbReference type="Proteomes" id="UP001595979">
    <property type="component" value="Unassembled WGS sequence"/>
</dbReference>
<evidence type="ECO:0000256" key="1">
    <source>
        <dbReference type="ARBA" id="ARBA00009981"/>
    </source>
</evidence>
<feature type="domain" description="AAA" evidence="2">
    <location>
        <begin position="69"/>
        <end position="234"/>
    </location>
</feature>
<keyword evidence="4" id="KW-1185">Reference proteome</keyword>
<dbReference type="InterPro" id="IPR036165">
    <property type="entry name" value="YefM-like_sf"/>
</dbReference>